<keyword evidence="11" id="KW-1185">Reference proteome</keyword>
<evidence type="ECO:0000256" key="1">
    <source>
        <dbReference type="ARBA" id="ARBA00005194"/>
    </source>
</evidence>
<dbReference type="AlphaFoldDB" id="A0A9D4YVD9"/>
<accession>A0A9D4YVD9</accession>
<evidence type="ECO:0000256" key="8">
    <source>
        <dbReference type="RuleBase" id="RU364072"/>
    </source>
</evidence>
<dbReference type="InterPro" id="IPR001249">
    <property type="entry name" value="AcCoA_biotinCC"/>
</dbReference>
<dbReference type="SUPFAM" id="SSF51230">
    <property type="entry name" value="Single hybrid motif"/>
    <property type="match status" value="1"/>
</dbReference>
<dbReference type="NCBIfam" id="TIGR00531">
    <property type="entry name" value="BCCP"/>
    <property type="match status" value="1"/>
</dbReference>
<dbReference type="PROSITE" id="PS50968">
    <property type="entry name" value="BIOTINYL_LIPOYL"/>
    <property type="match status" value="1"/>
</dbReference>
<dbReference type="InterPro" id="IPR050709">
    <property type="entry name" value="Biotin_Carboxyl_Carrier/Decarb"/>
</dbReference>
<keyword evidence="8" id="KW-0934">Plastid</keyword>
<dbReference type="InterPro" id="IPR000089">
    <property type="entry name" value="Biotin_lipoyl"/>
</dbReference>
<reference evidence="10" key="2">
    <citation type="submission" date="2020-11" db="EMBL/GenBank/DDBJ databases">
        <authorList>
            <person name="Cecchin M."/>
            <person name="Marcolungo L."/>
            <person name="Rossato M."/>
            <person name="Girolomoni L."/>
            <person name="Cosentino E."/>
            <person name="Cuine S."/>
            <person name="Li-Beisson Y."/>
            <person name="Delledonne M."/>
            <person name="Ballottari M."/>
        </authorList>
    </citation>
    <scope>NUCLEOTIDE SEQUENCE</scope>
    <source>
        <strain evidence="10">211/11P</strain>
        <tissue evidence="10">Whole cell</tissue>
    </source>
</reference>
<dbReference type="GO" id="GO:0006633">
    <property type="term" value="P:fatty acid biosynthetic process"/>
    <property type="evidence" value="ECO:0007669"/>
    <property type="project" value="UniProtKB-KW"/>
</dbReference>
<feature type="domain" description="Lipoyl-binding" evidence="9">
    <location>
        <begin position="155"/>
        <end position="231"/>
    </location>
</feature>
<reference evidence="10" key="1">
    <citation type="journal article" date="2019" name="Plant J.">
        <title>Chlorella vulgaris genome assembly and annotation reveals the molecular basis for metabolic acclimation to high light conditions.</title>
        <authorList>
            <person name="Cecchin M."/>
            <person name="Marcolungo L."/>
            <person name="Rossato M."/>
            <person name="Girolomoni L."/>
            <person name="Cosentino E."/>
            <person name="Cuine S."/>
            <person name="Li-Beisson Y."/>
            <person name="Delledonne M."/>
            <person name="Ballottari M."/>
        </authorList>
    </citation>
    <scope>NUCLEOTIDE SEQUENCE</scope>
    <source>
        <strain evidence="10">211/11P</strain>
    </source>
</reference>
<evidence type="ECO:0000259" key="9">
    <source>
        <dbReference type="PROSITE" id="PS50968"/>
    </source>
</evidence>
<dbReference type="InterPro" id="IPR001882">
    <property type="entry name" value="Biotin_BS"/>
</dbReference>
<dbReference type="Gene3D" id="2.40.50.100">
    <property type="match status" value="1"/>
</dbReference>
<dbReference type="PANTHER" id="PTHR45266">
    <property type="entry name" value="OXALOACETATE DECARBOXYLASE ALPHA CHAIN"/>
    <property type="match status" value="1"/>
</dbReference>
<keyword evidence="6 8" id="KW-0275">Fatty acid biosynthesis</keyword>
<comment type="pathway">
    <text evidence="1 8">Lipid metabolism; fatty acid biosynthesis.</text>
</comment>
<comment type="function">
    <text evidence="8">This protein is a component of the acetyl coenzyme A carboxylase complex; first, biotin carboxylase catalyzes the carboxylation of the carrier protein and then the transcarboxylase transfers the carboxyl group to form malonyl-CoA.</text>
</comment>
<comment type="caution">
    <text evidence="10">The sequence shown here is derived from an EMBL/GenBank/DDBJ whole genome shotgun (WGS) entry which is preliminary data.</text>
</comment>
<keyword evidence="5 8" id="KW-0443">Lipid metabolism</keyword>
<dbReference type="GO" id="GO:0009507">
    <property type="term" value="C:chloroplast"/>
    <property type="evidence" value="ECO:0007669"/>
    <property type="project" value="UniProtKB-SubCell"/>
</dbReference>
<evidence type="ECO:0000256" key="2">
    <source>
        <dbReference type="ARBA" id="ARBA00017562"/>
    </source>
</evidence>
<name>A0A9D4YVD9_CHLVU</name>
<evidence type="ECO:0000256" key="5">
    <source>
        <dbReference type="ARBA" id="ARBA00023098"/>
    </source>
</evidence>
<evidence type="ECO:0000313" key="10">
    <source>
        <dbReference type="EMBL" id="KAI3428383.1"/>
    </source>
</evidence>
<keyword evidence="4 8" id="KW-0276">Fatty acid metabolism</keyword>
<keyword evidence="8" id="KW-0150">Chloroplast</keyword>
<protein>
    <recommendedName>
        <fullName evidence="2 8">Biotin carboxyl carrier protein of acetyl-CoA carboxylase</fullName>
    </recommendedName>
</protein>
<dbReference type="GO" id="GO:0003989">
    <property type="term" value="F:acetyl-CoA carboxylase activity"/>
    <property type="evidence" value="ECO:0007669"/>
    <property type="project" value="InterPro"/>
</dbReference>
<dbReference type="InterPro" id="IPR011053">
    <property type="entry name" value="Single_hybrid_motif"/>
</dbReference>
<dbReference type="Pfam" id="PF00364">
    <property type="entry name" value="Biotin_lipoyl"/>
    <property type="match status" value="1"/>
</dbReference>
<evidence type="ECO:0000256" key="4">
    <source>
        <dbReference type="ARBA" id="ARBA00022832"/>
    </source>
</evidence>
<dbReference type="GO" id="GO:0009317">
    <property type="term" value="C:acetyl-CoA carboxylase complex"/>
    <property type="evidence" value="ECO:0007669"/>
    <property type="project" value="InterPro"/>
</dbReference>
<gene>
    <name evidence="10" type="ORF">D9Q98_006763</name>
</gene>
<dbReference type="CDD" id="cd06850">
    <property type="entry name" value="biotinyl_domain"/>
    <property type="match status" value="1"/>
</dbReference>
<dbReference type="PROSITE" id="PS00188">
    <property type="entry name" value="BIOTIN"/>
    <property type="match status" value="1"/>
</dbReference>
<dbReference type="PRINTS" id="PR01071">
    <property type="entry name" value="ACOABIOTINCC"/>
</dbReference>
<dbReference type="Proteomes" id="UP001055712">
    <property type="component" value="Unassembled WGS sequence"/>
</dbReference>
<proteinExistence type="predicted"/>
<dbReference type="EMBL" id="SIDB01000009">
    <property type="protein sequence ID" value="KAI3428383.1"/>
    <property type="molecule type" value="Genomic_DNA"/>
</dbReference>
<evidence type="ECO:0000256" key="7">
    <source>
        <dbReference type="ARBA" id="ARBA00023267"/>
    </source>
</evidence>
<keyword evidence="7 8" id="KW-0092">Biotin</keyword>
<evidence type="ECO:0000313" key="11">
    <source>
        <dbReference type="Proteomes" id="UP001055712"/>
    </source>
</evidence>
<dbReference type="OrthoDB" id="196847at2759"/>
<sequence length="232" mass="23728">MQAAITERAFAVRPAGRAAVQPRPLPSASTCPKARSVQARAAAEEVKAASTNGAPLKPGTAALDFDELTELIKMVHSTDIVELELNSKKFKLSVKKKEALEASEPQIIHMSAPAGYAAQAPAPAPAAPVAAATTAAPAAPAAPAPAAAAPAAVDGLEVVSPMAGTMYRSPAPGEPVFCKEGDHVNKGDVICIIEAMKLMNTLEAEVSGTVVKVMAENGDSVLPGQPLMIIRP</sequence>
<evidence type="ECO:0000256" key="3">
    <source>
        <dbReference type="ARBA" id="ARBA00022516"/>
    </source>
</evidence>
<dbReference type="PANTHER" id="PTHR45266:SF3">
    <property type="entry name" value="OXALOACETATE DECARBOXYLASE ALPHA CHAIN"/>
    <property type="match status" value="1"/>
</dbReference>
<keyword evidence="3 8" id="KW-0444">Lipid biosynthesis</keyword>
<evidence type="ECO:0000256" key="6">
    <source>
        <dbReference type="ARBA" id="ARBA00023160"/>
    </source>
</evidence>
<organism evidence="10 11">
    <name type="scientific">Chlorella vulgaris</name>
    <name type="common">Green alga</name>
    <dbReference type="NCBI Taxonomy" id="3077"/>
    <lineage>
        <taxon>Eukaryota</taxon>
        <taxon>Viridiplantae</taxon>
        <taxon>Chlorophyta</taxon>
        <taxon>core chlorophytes</taxon>
        <taxon>Trebouxiophyceae</taxon>
        <taxon>Chlorellales</taxon>
        <taxon>Chlorellaceae</taxon>
        <taxon>Chlorella clade</taxon>
        <taxon>Chlorella</taxon>
    </lineage>
</organism>
<comment type="subcellular location">
    <subcellularLocation>
        <location evidence="8">Plastid</location>
        <location evidence="8">Chloroplast</location>
    </subcellularLocation>
</comment>
<dbReference type="FunFam" id="2.40.50.100:FF:000003">
    <property type="entry name" value="Acetyl-CoA carboxylase biotin carboxyl carrier protein"/>
    <property type="match status" value="1"/>
</dbReference>